<dbReference type="NCBIfam" id="TIGR04247">
    <property type="entry name" value="NosD_copper_fam"/>
    <property type="match status" value="1"/>
</dbReference>
<keyword evidence="4" id="KW-0472">Membrane</keyword>
<feature type="chain" id="PRO_5039082215" evidence="5">
    <location>
        <begin position="24"/>
        <end position="435"/>
    </location>
</feature>
<organism evidence="7 8">
    <name type="scientific">Thalassobacillus cyri</name>
    <dbReference type="NCBI Taxonomy" id="571932"/>
    <lineage>
        <taxon>Bacteria</taxon>
        <taxon>Bacillati</taxon>
        <taxon>Bacillota</taxon>
        <taxon>Bacilli</taxon>
        <taxon>Bacillales</taxon>
        <taxon>Bacillaceae</taxon>
        <taxon>Thalassobacillus</taxon>
    </lineage>
</organism>
<dbReference type="SMART" id="SM00710">
    <property type="entry name" value="PbH1"/>
    <property type="match status" value="9"/>
</dbReference>
<dbReference type="InterPro" id="IPR012334">
    <property type="entry name" value="Pectin_lyas_fold"/>
</dbReference>
<dbReference type="InterPro" id="IPR007742">
    <property type="entry name" value="NosD_dom"/>
</dbReference>
<keyword evidence="4" id="KW-1133">Transmembrane helix</keyword>
<sequence>MKQVITGLLLAVGLWLLPGEAAAGGINELQELIEETPAGGELELENKTYKGNVVITKPLTVKGKNGTKVHGDGTGNVIEIESPDVTLENLEIRYSGRSRDTSEEFAGVRVLDQNITLKNLDIAETYHGIYINQSKHIVIENNTIVGLDTSSLGDMGSGIHIVRSGDNHIEGNFIKQSRDGIYVEYSDNNEIIENTVQETRYGLHYMYSNFNRFEANKFIQNTGGAAIMHSDNIELRNNSFSYNHGSRSFGLIIQGSRENDVIDNEFYLNQRGLYLEQSTSNMIEGNTFFKNKIGIEVWSSTTSHYFIKNSFHDNSSDVIAVGGKSNNQFFKNGVGNYWNTPMLDLDQDGAGDREMASTSAISQLIEENELVYLFLESPAMAVYEQLNNLLSGQQTMALDKYPLMKENPSANEAWMFGGAGILVAGIYMWKRRRRM</sequence>
<name>A0A1H4HGQ8_9BACI</name>
<dbReference type="NCBIfam" id="TIGR03804">
    <property type="entry name" value="para_beta_helix"/>
    <property type="match status" value="2"/>
</dbReference>
<evidence type="ECO:0000259" key="6">
    <source>
        <dbReference type="Pfam" id="PF05048"/>
    </source>
</evidence>
<dbReference type="AlphaFoldDB" id="A0A1H4HGQ8"/>
<evidence type="ECO:0000313" key="7">
    <source>
        <dbReference type="EMBL" id="SEB20994.1"/>
    </source>
</evidence>
<accession>A0A1H4HGQ8</accession>
<keyword evidence="4" id="KW-0812">Transmembrane</keyword>
<evidence type="ECO:0000256" key="1">
    <source>
        <dbReference type="ARBA" id="ARBA00004906"/>
    </source>
</evidence>
<dbReference type="EMBL" id="FNQR01000030">
    <property type="protein sequence ID" value="SEB20994.1"/>
    <property type="molecule type" value="Genomic_DNA"/>
</dbReference>
<dbReference type="PANTHER" id="PTHR22990:SF15">
    <property type="entry name" value="F-BOX ONLY PROTEIN 10"/>
    <property type="match status" value="1"/>
</dbReference>
<proteinExistence type="predicted"/>
<dbReference type="PANTHER" id="PTHR22990">
    <property type="entry name" value="F-BOX ONLY PROTEIN"/>
    <property type="match status" value="1"/>
</dbReference>
<evidence type="ECO:0000256" key="4">
    <source>
        <dbReference type="SAM" id="Phobius"/>
    </source>
</evidence>
<dbReference type="Proteomes" id="UP000198584">
    <property type="component" value="Unassembled WGS sequence"/>
</dbReference>
<dbReference type="InterPro" id="IPR051550">
    <property type="entry name" value="SCF-Subunits/Alg-Epimerases"/>
</dbReference>
<evidence type="ECO:0000256" key="5">
    <source>
        <dbReference type="SAM" id="SignalP"/>
    </source>
</evidence>
<dbReference type="Gene3D" id="2.160.20.10">
    <property type="entry name" value="Single-stranded right-handed beta-helix, Pectin lyase-like"/>
    <property type="match status" value="2"/>
</dbReference>
<feature type="transmembrane region" description="Helical" evidence="4">
    <location>
        <begin position="413"/>
        <end position="429"/>
    </location>
</feature>
<dbReference type="InterPro" id="IPR022441">
    <property type="entry name" value="Para_beta_helix_rpt-2"/>
</dbReference>
<dbReference type="SUPFAM" id="SSF51126">
    <property type="entry name" value="Pectin lyase-like"/>
    <property type="match status" value="1"/>
</dbReference>
<dbReference type="InterPro" id="IPR006626">
    <property type="entry name" value="PbH1"/>
</dbReference>
<dbReference type="InterPro" id="IPR026464">
    <property type="entry name" value="NosD_copper_fam"/>
</dbReference>
<dbReference type="STRING" id="571932.SAMN05421743_13016"/>
<reference evidence="7 8" key="1">
    <citation type="submission" date="2016-10" db="EMBL/GenBank/DDBJ databases">
        <authorList>
            <person name="de Groot N.N."/>
        </authorList>
    </citation>
    <scope>NUCLEOTIDE SEQUENCE [LARGE SCALE GENOMIC DNA]</scope>
    <source>
        <strain evidence="7 8">CCM7597</strain>
    </source>
</reference>
<keyword evidence="2" id="KW-0677">Repeat</keyword>
<dbReference type="RefSeq" id="WP_176791796.1">
    <property type="nucleotide sequence ID" value="NZ_FNQR01000030.1"/>
</dbReference>
<dbReference type="InterPro" id="IPR011050">
    <property type="entry name" value="Pectin_lyase_fold/virulence"/>
</dbReference>
<feature type="domain" description="Periplasmic copper-binding protein NosD beta helix" evidence="6">
    <location>
        <begin position="155"/>
        <end position="341"/>
    </location>
</feature>
<keyword evidence="8" id="KW-1185">Reference proteome</keyword>
<evidence type="ECO:0000313" key="8">
    <source>
        <dbReference type="Proteomes" id="UP000198584"/>
    </source>
</evidence>
<evidence type="ECO:0000256" key="2">
    <source>
        <dbReference type="ARBA" id="ARBA00022737"/>
    </source>
</evidence>
<evidence type="ECO:0000256" key="3">
    <source>
        <dbReference type="ARBA" id="ARBA00022786"/>
    </source>
</evidence>
<keyword evidence="5" id="KW-0732">Signal</keyword>
<dbReference type="Pfam" id="PF05048">
    <property type="entry name" value="NosD"/>
    <property type="match status" value="1"/>
</dbReference>
<keyword evidence="3" id="KW-0833">Ubl conjugation pathway</keyword>
<protein>
    <submittedName>
        <fullName evidence="7">Nitrous oxidase accessory protein</fullName>
    </submittedName>
</protein>
<comment type="pathway">
    <text evidence="1">Protein modification; protein ubiquitination.</text>
</comment>
<gene>
    <name evidence="7" type="ORF">SAMN05421743_13016</name>
</gene>
<feature type="signal peptide" evidence="5">
    <location>
        <begin position="1"/>
        <end position="23"/>
    </location>
</feature>